<dbReference type="EMBL" id="SWCJ01000002">
    <property type="protein sequence ID" value="TKB57634.1"/>
    <property type="molecule type" value="Genomic_DNA"/>
</dbReference>
<dbReference type="InterPro" id="IPR037401">
    <property type="entry name" value="SnoaL-like"/>
</dbReference>
<name>A0A4U1BRZ9_9GAMM</name>
<organism evidence="2 3">
    <name type="scientific">Ferrimonas aestuarii</name>
    <dbReference type="NCBI Taxonomy" id="2569539"/>
    <lineage>
        <taxon>Bacteria</taxon>
        <taxon>Pseudomonadati</taxon>
        <taxon>Pseudomonadota</taxon>
        <taxon>Gammaproteobacteria</taxon>
        <taxon>Alteromonadales</taxon>
        <taxon>Ferrimonadaceae</taxon>
        <taxon>Ferrimonas</taxon>
    </lineage>
</organism>
<dbReference type="AlphaFoldDB" id="A0A4U1BRZ9"/>
<dbReference type="InterPro" id="IPR032710">
    <property type="entry name" value="NTF2-like_dom_sf"/>
</dbReference>
<dbReference type="SUPFAM" id="SSF54427">
    <property type="entry name" value="NTF2-like"/>
    <property type="match status" value="1"/>
</dbReference>
<comment type="caution">
    <text evidence="2">The sequence shown here is derived from an EMBL/GenBank/DDBJ whole genome shotgun (WGS) entry which is preliminary data.</text>
</comment>
<evidence type="ECO:0000313" key="3">
    <source>
        <dbReference type="Proteomes" id="UP000305675"/>
    </source>
</evidence>
<accession>A0A4U1BRZ9</accession>
<dbReference type="Proteomes" id="UP000305675">
    <property type="component" value="Unassembled WGS sequence"/>
</dbReference>
<protein>
    <submittedName>
        <fullName evidence="2">Nuclear transport factor 2 family protein</fullName>
    </submittedName>
</protein>
<evidence type="ECO:0000313" key="2">
    <source>
        <dbReference type="EMBL" id="TKB57634.1"/>
    </source>
</evidence>
<keyword evidence="3" id="KW-1185">Reference proteome</keyword>
<gene>
    <name evidence="2" type="ORF">FCL42_04995</name>
</gene>
<dbReference type="Gene3D" id="3.10.450.50">
    <property type="match status" value="1"/>
</dbReference>
<dbReference type="Pfam" id="PF12680">
    <property type="entry name" value="SnoaL_2"/>
    <property type="match status" value="1"/>
</dbReference>
<dbReference type="OrthoDB" id="1163083at2"/>
<evidence type="ECO:0000259" key="1">
    <source>
        <dbReference type="Pfam" id="PF12680"/>
    </source>
</evidence>
<reference evidence="2 3" key="1">
    <citation type="submission" date="2019-04" db="EMBL/GenBank/DDBJ databases">
        <authorList>
            <person name="Hwang J.C."/>
        </authorList>
    </citation>
    <scope>NUCLEOTIDE SEQUENCE [LARGE SCALE GENOMIC DNA]</scope>
    <source>
        <strain evidence="2 3">IMCC35002</strain>
    </source>
</reference>
<feature type="domain" description="SnoaL-like" evidence="1">
    <location>
        <begin position="5"/>
        <end position="101"/>
    </location>
</feature>
<dbReference type="RefSeq" id="WP_136862279.1">
    <property type="nucleotide sequence ID" value="NZ_SWCJ01000002.1"/>
</dbReference>
<proteinExistence type="predicted"/>
<sequence>MSNLQAWTTLLTNRDVAQLDRLLADDATFHSPVVHTPQQGKAVTKAYLTAAFHLLLNDEFRYLKKIDGGDQLALEFQTVIDGITINGIDIISFNDNGQISEFKVMLRPLKAVNLVHQKMGELLAAMSS</sequence>